<reference evidence="3" key="3">
    <citation type="submission" date="2015-04" db="UniProtKB">
        <authorList>
            <consortium name="EnsemblPlants"/>
        </authorList>
    </citation>
    <scope>IDENTIFICATION</scope>
    <source>
        <strain evidence="3">cv. Jemalong A17</strain>
    </source>
</reference>
<dbReference type="EMBL" id="CM001219">
    <property type="protein sequence ID" value="AES70678.1"/>
    <property type="molecule type" value="Genomic_DNA"/>
</dbReference>
<sequence length="55" mass="6100">MDRKSVLSLALICIVFAAGVRGQAAPTTSPVDYLGEHFKEISFLDSLYNGKRWLN</sequence>
<keyword evidence="4" id="KW-1185">Reference proteome</keyword>
<name>G7IY64_MEDTR</name>
<protein>
    <submittedName>
        <fullName evidence="2">Transmembrane protein, putative</fullName>
    </submittedName>
</protein>
<dbReference type="EnsemblPlants" id="AES70678">
    <property type="protein sequence ID" value="AES70678"/>
    <property type="gene ID" value="MTR_3g061040"/>
</dbReference>
<keyword evidence="2" id="KW-0812">Transmembrane</keyword>
<keyword evidence="1" id="KW-0732">Signal</keyword>
<feature type="signal peptide" evidence="1">
    <location>
        <begin position="1"/>
        <end position="22"/>
    </location>
</feature>
<dbReference type="Proteomes" id="UP000002051">
    <property type="component" value="Chromosome 3"/>
</dbReference>
<proteinExistence type="predicted"/>
<keyword evidence="2" id="KW-0472">Membrane</keyword>
<dbReference type="AlphaFoldDB" id="G7IY64"/>
<feature type="chain" id="PRO_5014572510" evidence="1">
    <location>
        <begin position="23"/>
        <end position="55"/>
    </location>
</feature>
<evidence type="ECO:0000313" key="2">
    <source>
        <dbReference type="EMBL" id="AES70678.1"/>
    </source>
</evidence>
<evidence type="ECO:0000313" key="3">
    <source>
        <dbReference type="EnsemblPlants" id="AES70678"/>
    </source>
</evidence>
<gene>
    <name evidence="2" type="ordered locus">MTR_3g061040</name>
</gene>
<dbReference type="PaxDb" id="3880-AES70678"/>
<organism evidence="2 4">
    <name type="scientific">Medicago truncatula</name>
    <name type="common">Barrel medic</name>
    <name type="synonym">Medicago tribuloides</name>
    <dbReference type="NCBI Taxonomy" id="3880"/>
    <lineage>
        <taxon>Eukaryota</taxon>
        <taxon>Viridiplantae</taxon>
        <taxon>Streptophyta</taxon>
        <taxon>Embryophyta</taxon>
        <taxon>Tracheophyta</taxon>
        <taxon>Spermatophyta</taxon>
        <taxon>Magnoliopsida</taxon>
        <taxon>eudicotyledons</taxon>
        <taxon>Gunneridae</taxon>
        <taxon>Pentapetalae</taxon>
        <taxon>rosids</taxon>
        <taxon>fabids</taxon>
        <taxon>Fabales</taxon>
        <taxon>Fabaceae</taxon>
        <taxon>Papilionoideae</taxon>
        <taxon>50 kb inversion clade</taxon>
        <taxon>NPAAA clade</taxon>
        <taxon>Hologalegina</taxon>
        <taxon>IRL clade</taxon>
        <taxon>Trifolieae</taxon>
        <taxon>Medicago</taxon>
    </lineage>
</organism>
<dbReference type="HOGENOM" id="CLU_3035367_0_0_1"/>
<evidence type="ECO:0000256" key="1">
    <source>
        <dbReference type="SAM" id="SignalP"/>
    </source>
</evidence>
<reference evidence="2 4" key="2">
    <citation type="journal article" date="2014" name="BMC Genomics">
        <title>An improved genome release (version Mt4.0) for the model legume Medicago truncatula.</title>
        <authorList>
            <person name="Tang H."/>
            <person name="Krishnakumar V."/>
            <person name="Bidwell S."/>
            <person name="Rosen B."/>
            <person name="Chan A."/>
            <person name="Zhou S."/>
            <person name="Gentzbittel L."/>
            <person name="Childs K.L."/>
            <person name="Yandell M."/>
            <person name="Gundlach H."/>
            <person name="Mayer K.F."/>
            <person name="Schwartz D.C."/>
            <person name="Town C.D."/>
        </authorList>
    </citation>
    <scope>GENOME REANNOTATION</scope>
    <source>
        <strain evidence="3 4">cv. Jemalong A17</strain>
    </source>
</reference>
<reference evidence="2 4" key="1">
    <citation type="journal article" date="2011" name="Nature">
        <title>The Medicago genome provides insight into the evolution of rhizobial symbioses.</title>
        <authorList>
            <person name="Young N.D."/>
            <person name="Debelle F."/>
            <person name="Oldroyd G.E."/>
            <person name="Geurts R."/>
            <person name="Cannon S.B."/>
            <person name="Udvardi M.K."/>
            <person name="Benedito V.A."/>
            <person name="Mayer K.F."/>
            <person name="Gouzy J."/>
            <person name="Schoof H."/>
            <person name="Van de Peer Y."/>
            <person name="Proost S."/>
            <person name="Cook D.R."/>
            <person name="Meyers B.C."/>
            <person name="Spannagl M."/>
            <person name="Cheung F."/>
            <person name="De Mita S."/>
            <person name="Krishnakumar V."/>
            <person name="Gundlach H."/>
            <person name="Zhou S."/>
            <person name="Mudge J."/>
            <person name="Bharti A.K."/>
            <person name="Murray J.D."/>
            <person name="Naoumkina M.A."/>
            <person name="Rosen B."/>
            <person name="Silverstein K.A."/>
            <person name="Tang H."/>
            <person name="Rombauts S."/>
            <person name="Zhao P.X."/>
            <person name="Zhou P."/>
            <person name="Barbe V."/>
            <person name="Bardou P."/>
            <person name="Bechner M."/>
            <person name="Bellec A."/>
            <person name="Berger A."/>
            <person name="Berges H."/>
            <person name="Bidwell S."/>
            <person name="Bisseling T."/>
            <person name="Choisne N."/>
            <person name="Couloux A."/>
            <person name="Denny R."/>
            <person name="Deshpande S."/>
            <person name="Dai X."/>
            <person name="Doyle J.J."/>
            <person name="Dudez A.M."/>
            <person name="Farmer A.D."/>
            <person name="Fouteau S."/>
            <person name="Franken C."/>
            <person name="Gibelin C."/>
            <person name="Gish J."/>
            <person name="Goldstein S."/>
            <person name="Gonzalez A.J."/>
            <person name="Green P.J."/>
            <person name="Hallab A."/>
            <person name="Hartog M."/>
            <person name="Hua A."/>
            <person name="Humphray S.J."/>
            <person name="Jeong D.H."/>
            <person name="Jing Y."/>
            <person name="Jocker A."/>
            <person name="Kenton S.M."/>
            <person name="Kim D.J."/>
            <person name="Klee K."/>
            <person name="Lai H."/>
            <person name="Lang C."/>
            <person name="Lin S."/>
            <person name="Macmil S.L."/>
            <person name="Magdelenat G."/>
            <person name="Matthews L."/>
            <person name="McCorrison J."/>
            <person name="Monaghan E.L."/>
            <person name="Mun J.H."/>
            <person name="Najar F.Z."/>
            <person name="Nicholson C."/>
            <person name="Noirot C."/>
            <person name="O'Bleness M."/>
            <person name="Paule C.R."/>
            <person name="Poulain J."/>
            <person name="Prion F."/>
            <person name="Qin B."/>
            <person name="Qu C."/>
            <person name="Retzel E.F."/>
            <person name="Riddle C."/>
            <person name="Sallet E."/>
            <person name="Samain S."/>
            <person name="Samson N."/>
            <person name="Sanders I."/>
            <person name="Saurat O."/>
            <person name="Scarpelli C."/>
            <person name="Schiex T."/>
            <person name="Segurens B."/>
            <person name="Severin A.J."/>
            <person name="Sherrier D.J."/>
            <person name="Shi R."/>
            <person name="Sims S."/>
            <person name="Singer S.R."/>
            <person name="Sinharoy S."/>
            <person name="Sterck L."/>
            <person name="Viollet A."/>
            <person name="Wang B.B."/>
            <person name="Wang K."/>
            <person name="Wang M."/>
            <person name="Wang X."/>
            <person name="Warfsmann J."/>
            <person name="Weissenbach J."/>
            <person name="White D.D."/>
            <person name="White J.D."/>
            <person name="Wiley G.B."/>
            <person name="Wincker P."/>
            <person name="Xing Y."/>
            <person name="Yang L."/>
            <person name="Yao Z."/>
            <person name="Ying F."/>
            <person name="Zhai J."/>
            <person name="Zhou L."/>
            <person name="Zuber A."/>
            <person name="Denarie J."/>
            <person name="Dixon R.A."/>
            <person name="May G.D."/>
            <person name="Schwartz D.C."/>
            <person name="Rogers J."/>
            <person name="Quetier F."/>
            <person name="Town C.D."/>
            <person name="Roe B.A."/>
        </authorList>
    </citation>
    <scope>NUCLEOTIDE SEQUENCE [LARGE SCALE GENOMIC DNA]</scope>
    <source>
        <strain evidence="2">A17</strain>
        <strain evidence="3 4">cv. Jemalong A17</strain>
    </source>
</reference>
<accession>G7IY64</accession>
<evidence type="ECO:0000313" key="4">
    <source>
        <dbReference type="Proteomes" id="UP000002051"/>
    </source>
</evidence>